<dbReference type="PANTHER" id="PTHR11347">
    <property type="entry name" value="CYCLIC NUCLEOTIDE PHOSPHODIESTERASE"/>
    <property type="match status" value="1"/>
</dbReference>
<keyword evidence="4 10" id="KW-0378">Hydrolase</keyword>
<dbReference type="EC" id="3.1.4.-" evidence="10"/>
<dbReference type="Pfam" id="PF00233">
    <property type="entry name" value="PDEase_I"/>
    <property type="match status" value="1"/>
</dbReference>
<feature type="domain" description="PDEase" evidence="12">
    <location>
        <begin position="278"/>
        <end position="600"/>
    </location>
</feature>
<evidence type="ECO:0000256" key="11">
    <source>
        <dbReference type="SAM" id="Phobius"/>
    </source>
</evidence>
<comment type="similarity">
    <text evidence="10">Belongs to the cyclic nucleotide phosphodiesterase family.</text>
</comment>
<evidence type="ECO:0000256" key="6">
    <source>
        <dbReference type="ARBA" id="ARBA00023136"/>
    </source>
</evidence>
<evidence type="ECO:0000256" key="5">
    <source>
        <dbReference type="ARBA" id="ARBA00022989"/>
    </source>
</evidence>
<feature type="binding site" evidence="8">
    <location>
        <begin position="354"/>
        <end position="358"/>
    </location>
    <ligand>
        <name>AMP</name>
        <dbReference type="ChEBI" id="CHEBI:456215"/>
    </ligand>
</feature>
<keyword evidence="2 11" id="KW-0812">Transmembrane</keyword>
<gene>
    <name evidence="13" type="ORF">SteCoe_34924</name>
</gene>
<feature type="transmembrane region" description="Helical" evidence="11">
    <location>
        <begin position="95"/>
        <end position="115"/>
    </location>
</feature>
<evidence type="ECO:0000256" key="2">
    <source>
        <dbReference type="ARBA" id="ARBA00022692"/>
    </source>
</evidence>
<comment type="subcellular location">
    <subcellularLocation>
        <location evidence="1">Membrane</location>
        <topology evidence="1">Multi-pass membrane protein</topology>
    </subcellularLocation>
</comment>
<feature type="binding site" evidence="9">
    <location>
        <position position="397"/>
    </location>
    <ligand>
        <name>Zn(2+)</name>
        <dbReference type="ChEBI" id="CHEBI:29105"/>
        <label>1</label>
    </ligand>
</feature>
<evidence type="ECO:0000256" key="10">
    <source>
        <dbReference type="RuleBase" id="RU363067"/>
    </source>
</evidence>
<dbReference type="InterPro" id="IPR027359">
    <property type="entry name" value="Volt_channel_dom_sf"/>
</dbReference>
<dbReference type="OrthoDB" id="342865at2759"/>
<dbReference type="InterPro" id="IPR002073">
    <property type="entry name" value="PDEase_catalytic_dom"/>
</dbReference>
<dbReference type="SUPFAM" id="SSF109604">
    <property type="entry name" value="HD-domain/PDEase-like"/>
    <property type="match status" value="1"/>
</dbReference>
<dbReference type="PRINTS" id="PR00387">
    <property type="entry name" value="PDIESTERASE1"/>
</dbReference>
<evidence type="ECO:0000259" key="12">
    <source>
        <dbReference type="PROSITE" id="PS51845"/>
    </source>
</evidence>
<organism evidence="13 14">
    <name type="scientific">Stentor coeruleus</name>
    <dbReference type="NCBI Taxonomy" id="5963"/>
    <lineage>
        <taxon>Eukaryota</taxon>
        <taxon>Sar</taxon>
        <taxon>Alveolata</taxon>
        <taxon>Ciliophora</taxon>
        <taxon>Postciliodesmatophora</taxon>
        <taxon>Heterotrichea</taxon>
        <taxon>Heterotrichida</taxon>
        <taxon>Stentoridae</taxon>
        <taxon>Stentor</taxon>
    </lineage>
</organism>
<evidence type="ECO:0000256" key="3">
    <source>
        <dbReference type="ARBA" id="ARBA00022723"/>
    </source>
</evidence>
<sequence length="603" mass="69977">MSDQSSQALNHSKSRRKTIRKYSQVIGTKNDGVVFNYQTVEVHGIKIKSAIKLEDILSNKGVAWIFSALIIIYTILVIIRISFETETQIYARQLDILELAFLSVFVVEVLLRFLVYHLVYFKSLWNIFDLIIIAVCLIVIIGSLANSSITNNQAFKLGKVLRIFRLFLMFRKINTFTKYKNKISRKRSSVVNLSSPSEKVIEILTRLSEMEWISYHTALKSEIEWCISMIKEQKIYQTNVRADKEEFRDFVNWAVNAQSEEVEVLTPSKTDAYVKIISLESYGLEIESLLGDLHKWEFDIFRFDKVSDCRSLEVICSHLFSLYNLYQSQLFDNYKFLNFIQAIQNGYHKDNLYHNSIHAADVVQSIYYFLSTCQAIEICQLTDSDIAVCLISAAIHDYDHPGLNNIFLINTTHSLALTYNDKSVLENHHLASSFKLLSEDKHNFLINMQKDDKKKLRYKIISLVLSTDFARHFADMGKFQLKFSNNGVKDDDDCLQVMEMMIHTSDVGNPSRPWKLCYEWAHKVMNEFFAQGDKERDMGLSISNLCDRYSVSIPKAQIGFTELFIEPTFNVLELVLPSVKENLKYIIENKKNWKDMIENNKSN</sequence>
<dbReference type="PROSITE" id="PS00126">
    <property type="entry name" value="PDEASE_I_1"/>
    <property type="match status" value="1"/>
</dbReference>
<dbReference type="GO" id="GO:0004114">
    <property type="term" value="F:3',5'-cyclic-nucleotide phosphodiesterase activity"/>
    <property type="evidence" value="ECO:0007669"/>
    <property type="project" value="InterPro"/>
</dbReference>
<dbReference type="InterPro" id="IPR005821">
    <property type="entry name" value="Ion_trans_dom"/>
</dbReference>
<evidence type="ECO:0000313" key="14">
    <source>
        <dbReference type="Proteomes" id="UP000187209"/>
    </source>
</evidence>
<dbReference type="PROSITE" id="PS51845">
    <property type="entry name" value="PDEASE_I_2"/>
    <property type="match status" value="1"/>
</dbReference>
<comment type="cofactor">
    <cofactor evidence="10">
        <name>a divalent metal cation</name>
        <dbReference type="ChEBI" id="CHEBI:60240"/>
    </cofactor>
    <text evidence="10">Binds 2 divalent metal cations per subunit. Site 1 may preferentially bind zinc ions, while site 2 has a preference for magnesium and/or manganese ions.</text>
</comment>
<name>A0A1R2ATU2_9CILI</name>
<dbReference type="InterPro" id="IPR023174">
    <property type="entry name" value="PDEase_CS"/>
</dbReference>
<evidence type="ECO:0000256" key="1">
    <source>
        <dbReference type="ARBA" id="ARBA00004141"/>
    </source>
</evidence>
<dbReference type="SUPFAM" id="SSF81324">
    <property type="entry name" value="Voltage-gated potassium channels"/>
    <property type="match status" value="1"/>
</dbReference>
<feature type="active site" description="Proton donor" evidence="7">
    <location>
        <position position="354"/>
    </location>
</feature>
<dbReference type="GO" id="GO:0007165">
    <property type="term" value="P:signal transduction"/>
    <property type="evidence" value="ECO:0007669"/>
    <property type="project" value="InterPro"/>
</dbReference>
<dbReference type="Gene3D" id="1.10.1300.10">
    <property type="entry name" value="3'5'-cyclic nucleotide phosphodiesterase, catalytic domain"/>
    <property type="match status" value="1"/>
</dbReference>
<feature type="binding site" evidence="9">
    <location>
        <position position="358"/>
    </location>
    <ligand>
        <name>Zn(2+)</name>
        <dbReference type="ChEBI" id="CHEBI:29105"/>
        <label>1</label>
    </ligand>
</feature>
<feature type="transmembrane region" description="Helical" evidence="11">
    <location>
        <begin position="62"/>
        <end position="83"/>
    </location>
</feature>
<comment type="caution">
    <text evidence="13">The sequence shown here is derived from an EMBL/GenBank/DDBJ whole genome shotgun (WGS) entry which is preliminary data.</text>
</comment>
<evidence type="ECO:0000256" key="9">
    <source>
        <dbReference type="PIRSR" id="PIRSR623088-3"/>
    </source>
</evidence>
<reference evidence="13 14" key="1">
    <citation type="submission" date="2016-11" db="EMBL/GenBank/DDBJ databases">
        <title>The macronuclear genome of Stentor coeruleus: a giant cell with tiny introns.</title>
        <authorList>
            <person name="Slabodnick M."/>
            <person name="Ruby J.G."/>
            <person name="Reiff S.B."/>
            <person name="Swart E.C."/>
            <person name="Gosai S."/>
            <person name="Prabakaran S."/>
            <person name="Witkowska E."/>
            <person name="Larue G.E."/>
            <person name="Fisher S."/>
            <person name="Freeman R.M."/>
            <person name="Gunawardena J."/>
            <person name="Chu W."/>
            <person name="Stover N.A."/>
            <person name="Gregory B.D."/>
            <person name="Nowacki M."/>
            <person name="Derisi J."/>
            <person name="Roy S.W."/>
            <person name="Marshall W.F."/>
            <person name="Sood P."/>
        </authorList>
    </citation>
    <scope>NUCLEOTIDE SEQUENCE [LARGE SCALE GENOMIC DNA]</scope>
    <source>
        <strain evidence="13">WM001</strain>
    </source>
</reference>
<dbReference type="EMBL" id="MPUH01001431">
    <property type="protein sequence ID" value="OMJ67820.1"/>
    <property type="molecule type" value="Genomic_DNA"/>
</dbReference>
<dbReference type="InterPro" id="IPR036971">
    <property type="entry name" value="PDEase_catalytic_dom_sf"/>
</dbReference>
<dbReference type="AlphaFoldDB" id="A0A1R2ATU2"/>
<dbReference type="GO" id="GO:0005216">
    <property type="term" value="F:monoatomic ion channel activity"/>
    <property type="evidence" value="ECO:0007669"/>
    <property type="project" value="InterPro"/>
</dbReference>
<keyword evidence="14" id="KW-1185">Reference proteome</keyword>
<keyword evidence="6 11" id="KW-0472">Membrane</keyword>
<protein>
    <recommendedName>
        <fullName evidence="10">Phosphodiesterase</fullName>
        <ecNumber evidence="10">3.1.4.-</ecNumber>
    </recommendedName>
</protein>
<evidence type="ECO:0000256" key="4">
    <source>
        <dbReference type="ARBA" id="ARBA00022801"/>
    </source>
</evidence>
<keyword evidence="3 9" id="KW-0479">Metal-binding</keyword>
<dbReference type="Gene3D" id="1.20.120.350">
    <property type="entry name" value="Voltage-gated potassium channels. Chain C"/>
    <property type="match status" value="1"/>
</dbReference>
<feature type="binding site" evidence="8">
    <location>
        <position position="506"/>
    </location>
    <ligand>
        <name>AMP</name>
        <dbReference type="ChEBI" id="CHEBI:456215"/>
    </ligand>
</feature>
<feature type="binding site" evidence="9">
    <location>
        <position position="506"/>
    </location>
    <ligand>
        <name>Zn(2+)</name>
        <dbReference type="ChEBI" id="CHEBI:29105"/>
        <label>1</label>
    </ligand>
</feature>
<feature type="binding site" evidence="9">
    <location>
        <position position="396"/>
    </location>
    <ligand>
        <name>Zn(2+)</name>
        <dbReference type="ChEBI" id="CHEBI:29105"/>
        <label>1</label>
    </ligand>
</feature>
<dbReference type="Pfam" id="PF00520">
    <property type="entry name" value="Ion_trans"/>
    <property type="match status" value="1"/>
</dbReference>
<accession>A0A1R2ATU2</accession>
<dbReference type="Proteomes" id="UP000187209">
    <property type="component" value="Unassembled WGS sequence"/>
</dbReference>
<feature type="binding site" evidence="8">
    <location>
        <position position="397"/>
    </location>
    <ligand>
        <name>AMP</name>
        <dbReference type="ChEBI" id="CHEBI:456215"/>
    </ligand>
</feature>
<feature type="binding site" evidence="8">
    <location>
        <position position="557"/>
    </location>
    <ligand>
        <name>AMP</name>
        <dbReference type="ChEBI" id="CHEBI:456215"/>
    </ligand>
</feature>
<evidence type="ECO:0000313" key="13">
    <source>
        <dbReference type="EMBL" id="OMJ67820.1"/>
    </source>
</evidence>
<evidence type="ECO:0000256" key="7">
    <source>
        <dbReference type="PIRSR" id="PIRSR623088-1"/>
    </source>
</evidence>
<evidence type="ECO:0000256" key="8">
    <source>
        <dbReference type="PIRSR" id="PIRSR623088-2"/>
    </source>
</evidence>
<dbReference type="InterPro" id="IPR023088">
    <property type="entry name" value="PDEase"/>
</dbReference>
<feature type="transmembrane region" description="Helical" evidence="11">
    <location>
        <begin position="127"/>
        <end position="149"/>
    </location>
</feature>
<proteinExistence type="inferred from homology"/>
<dbReference type="GO" id="GO:0016020">
    <property type="term" value="C:membrane"/>
    <property type="evidence" value="ECO:0007669"/>
    <property type="project" value="UniProtKB-SubCell"/>
</dbReference>
<feature type="binding site" evidence="9">
    <location>
        <position position="397"/>
    </location>
    <ligand>
        <name>Zn(2+)</name>
        <dbReference type="ChEBI" id="CHEBI:29105"/>
        <label>2</label>
    </ligand>
</feature>
<keyword evidence="5 11" id="KW-1133">Transmembrane helix</keyword>
<dbReference type="GO" id="GO:0046872">
    <property type="term" value="F:metal ion binding"/>
    <property type="evidence" value="ECO:0007669"/>
    <property type="project" value="UniProtKB-KW"/>
</dbReference>